<evidence type="ECO:0000313" key="1">
    <source>
        <dbReference type="EMBL" id="GAH30066.1"/>
    </source>
</evidence>
<proteinExistence type="predicted"/>
<gene>
    <name evidence="1" type="ORF">S03H2_06093</name>
</gene>
<dbReference type="EMBL" id="BARU01002616">
    <property type="protein sequence ID" value="GAH30066.1"/>
    <property type="molecule type" value="Genomic_DNA"/>
</dbReference>
<name>X1E9X6_9ZZZZ</name>
<sequence length="57" mass="6546">MITITIIIMKKMMVVISDRAYEILKRYKKAKGIANLDTALDSLLLEREQYNEAGGRD</sequence>
<protein>
    <recommendedName>
        <fullName evidence="2">Ribbon-helix-helix protein CopG domain-containing protein</fullName>
    </recommendedName>
</protein>
<reference evidence="1" key="1">
    <citation type="journal article" date="2014" name="Front. Microbiol.">
        <title>High frequency of phylogenetically diverse reductive dehalogenase-homologous genes in deep subseafloor sedimentary metagenomes.</title>
        <authorList>
            <person name="Kawai M."/>
            <person name="Futagami T."/>
            <person name="Toyoda A."/>
            <person name="Takaki Y."/>
            <person name="Nishi S."/>
            <person name="Hori S."/>
            <person name="Arai W."/>
            <person name="Tsubouchi T."/>
            <person name="Morono Y."/>
            <person name="Uchiyama I."/>
            <person name="Ito T."/>
            <person name="Fujiyama A."/>
            <person name="Inagaki F."/>
            <person name="Takami H."/>
        </authorList>
    </citation>
    <scope>NUCLEOTIDE SEQUENCE</scope>
    <source>
        <strain evidence="1">Expedition CK06-06</strain>
    </source>
</reference>
<comment type="caution">
    <text evidence="1">The sequence shown here is derived from an EMBL/GenBank/DDBJ whole genome shotgun (WGS) entry which is preliminary data.</text>
</comment>
<organism evidence="1">
    <name type="scientific">marine sediment metagenome</name>
    <dbReference type="NCBI Taxonomy" id="412755"/>
    <lineage>
        <taxon>unclassified sequences</taxon>
        <taxon>metagenomes</taxon>
        <taxon>ecological metagenomes</taxon>
    </lineage>
</organism>
<accession>X1E9X6</accession>
<evidence type="ECO:0008006" key="2">
    <source>
        <dbReference type="Google" id="ProtNLM"/>
    </source>
</evidence>
<dbReference type="AlphaFoldDB" id="X1E9X6"/>